<feature type="transmembrane region" description="Helical" evidence="1">
    <location>
        <begin position="218"/>
        <end position="242"/>
    </location>
</feature>
<gene>
    <name evidence="2" type="ORF">AWB79_06886</name>
</gene>
<keyword evidence="3" id="KW-1185">Reference proteome</keyword>
<evidence type="ECO:0000256" key="1">
    <source>
        <dbReference type="SAM" id="Phobius"/>
    </source>
</evidence>
<keyword evidence="1" id="KW-0812">Transmembrane</keyword>
<reference evidence="2" key="1">
    <citation type="submission" date="2016-01" db="EMBL/GenBank/DDBJ databases">
        <authorList>
            <person name="Peeters C."/>
        </authorList>
    </citation>
    <scope>NUCLEOTIDE SEQUENCE</scope>
    <source>
        <strain evidence="2">LMG 29322</strain>
    </source>
</reference>
<keyword evidence="1" id="KW-1133">Transmembrane helix</keyword>
<dbReference type="EMBL" id="FCOA02000041">
    <property type="protein sequence ID" value="SAK92959.1"/>
    <property type="molecule type" value="Genomic_DNA"/>
</dbReference>
<comment type="caution">
    <text evidence="2">The sequence shown here is derived from an EMBL/GenBank/DDBJ whole genome shotgun (WGS) entry which is preliminary data.</text>
</comment>
<keyword evidence="1" id="KW-0472">Membrane</keyword>
<evidence type="ECO:0000313" key="2">
    <source>
        <dbReference type="EMBL" id="SAK92959.1"/>
    </source>
</evidence>
<accession>A0A158DEE3</accession>
<feature type="transmembrane region" description="Helical" evidence="1">
    <location>
        <begin position="123"/>
        <end position="150"/>
    </location>
</feature>
<organism evidence="2 3">
    <name type="scientific">Caballeronia hypogeia</name>
    <dbReference type="NCBI Taxonomy" id="1777140"/>
    <lineage>
        <taxon>Bacteria</taxon>
        <taxon>Pseudomonadati</taxon>
        <taxon>Pseudomonadota</taxon>
        <taxon>Betaproteobacteria</taxon>
        <taxon>Burkholderiales</taxon>
        <taxon>Burkholderiaceae</taxon>
        <taxon>Caballeronia</taxon>
    </lineage>
</organism>
<evidence type="ECO:0000313" key="3">
    <source>
        <dbReference type="Proteomes" id="UP000054851"/>
    </source>
</evidence>
<dbReference type="AlphaFoldDB" id="A0A158DEE3"/>
<proteinExistence type="predicted"/>
<name>A0A158DEE3_9BURK</name>
<feature type="transmembrane region" description="Helical" evidence="1">
    <location>
        <begin position="21"/>
        <end position="43"/>
    </location>
</feature>
<dbReference type="RefSeq" id="WP_157695910.1">
    <property type="nucleotide sequence ID" value="NZ_FCOA02000041.1"/>
</dbReference>
<dbReference type="Proteomes" id="UP000054851">
    <property type="component" value="Unassembled WGS sequence"/>
</dbReference>
<feature type="transmembrane region" description="Helical" evidence="1">
    <location>
        <begin position="262"/>
        <end position="289"/>
    </location>
</feature>
<feature type="transmembrane region" description="Helical" evidence="1">
    <location>
        <begin position="83"/>
        <end position="103"/>
    </location>
</feature>
<feature type="transmembrane region" description="Helical" evidence="1">
    <location>
        <begin position="157"/>
        <end position="176"/>
    </location>
</feature>
<feature type="transmembrane region" description="Helical" evidence="1">
    <location>
        <begin position="49"/>
        <end position="71"/>
    </location>
</feature>
<sequence>MADGVGFDIRRGLAFMRAHGDLLGLQVANWLSGQLLFMALSVWAPRGTLAQAAFLEIASAFFGTTLAGIAFRTGVSVAASRRLAAVRFAVFFVMCGAASAGWMRWTWVIGIAPSLLTPAHFPIVFGARPVAAALLVGFRMIACGALAWLALSPMQAFVVYFAPGIAYALALHAIHFDDWAREQPGGARAAYVPGRAQAAGRPSLDAFVLLPWASAGFFLLQASIVSAIAAASPALAVIERLLRSGHSMAYPYLMRASRLDAFLRRFTGAFGVIAPVAAAASIVTQPALWIWVPTLSDFVVTNLFRLSRVRLLTIAIGVTFCALCLARSRALI</sequence>
<protein>
    <submittedName>
        <fullName evidence="2">Uncharacterized protein</fullName>
    </submittedName>
</protein>
<feature type="transmembrane region" description="Helical" evidence="1">
    <location>
        <begin position="309"/>
        <end position="326"/>
    </location>
</feature>
<dbReference type="STRING" id="1777140.AWB79_06886"/>